<evidence type="ECO:0000256" key="2">
    <source>
        <dbReference type="SAM" id="SignalP"/>
    </source>
</evidence>
<feature type="region of interest" description="Disordered" evidence="1">
    <location>
        <begin position="212"/>
        <end position="236"/>
    </location>
</feature>
<dbReference type="Proteomes" id="UP000182427">
    <property type="component" value="Chromosome I"/>
</dbReference>
<evidence type="ECO:0000259" key="3">
    <source>
        <dbReference type="Pfam" id="PF13088"/>
    </source>
</evidence>
<gene>
    <name evidence="4" type="ORF">SAMN05444167_1289</name>
</gene>
<organism evidence="4 5">
    <name type="scientific">Terriglobus roseus</name>
    <dbReference type="NCBI Taxonomy" id="392734"/>
    <lineage>
        <taxon>Bacteria</taxon>
        <taxon>Pseudomonadati</taxon>
        <taxon>Acidobacteriota</taxon>
        <taxon>Terriglobia</taxon>
        <taxon>Terriglobales</taxon>
        <taxon>Acidobacteriaceae</taxon>
        <taxon>Terriglobus</taxon>
    </lineage>
</organism>
<accession>A0A1G7I1F0</accession>
<reference evidence="5" key="1">
    <citation type="submission" date="2016-10" db="EMBL/GenBank/DDBJ databases">
        <authorList>
            <person name="Varghese N."/>
            <person name="Submissions S."/>
        </authorList>
    </citation>
    <scope>NUCLEOTIDE SEQUENCE [LARGE SCALE GENOMIC DNA]</scope>
    <source>
        <strain evidence="5">GAS232</strain>
    </source>
</reference>
<name>A0A1G7I1F0_9BACT</name>
<dbReference type="PANTHER" id="PTHR43752:SF2">
    <property type="entry name" value="BNR_ASP-BOX REPEAT FAMILY PROTEIN"/>
    <property type="match status" value="1"/>
</dbReference>
<sequence length="381" mass="41771">MYRCGMRMLAAACVIWVGTAGAQWVPSHATDPGVHPVGEFIYAPATVTPQCHASTVVALKDGDLLAAWFGGKAERAPDVAIYTARKHKGVWSAPVEVAREKNGDQGIPTWNPVLFHTSDGKLWLYYKYGPSPDTWAGKRMVSTDEGKTWSPKENLPDGVLGPIRARPLVLPNGVIVSGSSNEGKDGWRVFIERSADGGKSWKRIGPLTISREDDAAAKPWPDPPSDSQEVREKDKAARPYSGIIQPSVISLGGKHLRFYARSKTLASRIVVSDSTDEGLSWSTPHYLDLPNNNSGLDVVALKDGREVMIFNDTTRGRSPLNLAVSTDGEHFRIFATLEQGEGEYSYPAIIQGNDKALEMTYTWHRTTIKHVRLELAQVPAK</sequence>
<dbReference type="PANTHER" id="PTHR43752">
    <property type="entry name" value="BNR/ASP-BOX REPEAT FAMILY PROTEIN"/>
    <property type="match status" value="1"/>
</dbReference>
<dbReference type="InterPro" id="IPR011040">
    <property type="entry name" value="Sialidase"/>
</dbReference>
<dbReference type="InterPro" id="IPR036278">
    <property type="entry name" value="Sialidase_sf"/>
</dbReference>
<dbReference type="SUPFAM" id="SSF50939">
    <property type="entry name" value="Sialidases"/>
    <property type="match status" value="1"/>
</dbReference>
<protein>
    <submittedName>
        <fullName evidence="4">Predicted neuraminidase (Sialidase)</fullName>
    </submittedName>
</protein>
<keyword evidence="5" id="KW-1185">Reference proteome</keyword>
<dbReference type="EMBL" id="LT629690">
    <property type="protein sequence ID" value="SDF06571.1"/>
    <property type="molecule type" value="Genomic_DNA"/>
</dbReference>
<evidence type="ECO:0000313" key="5">
    <source>
        <dbReference type="Proteomes" id="UP000182427"/>
    </source>
</evidence>
<feature type="signal peptide" evidence="2">
    <location>
        <begin position="1"/>
        <end position="22"/>
    </location>
</feature>
<dbReference type="CDD" id="cd15482">
    <property type="entry name" value="Sialidase_non-viral"/>
    <property type="match status" value="1"/>
</dbReference>
<keyword evidence="2" id="KW-0732">Signal</keyword>
<evidence type="ECO:0000256" key="1">
    <source>
        <dbReference type="SAM" id="MobiDB-lite"/>
    </source>
</evidence>
<evidence type="ECO:0000313" key="4">
    <source>
        <dbReference type="EMBL" id="SDF06571.1"/>
    </source>
</evidence>
<dbReference type="AlphaFoldDB" id="A0A1G7I1F0"/>
<feature type="domain" description="Sialidase" evidence="3">
    <location>
        <begin position="62"/>
        <end position="356"/>
    </location>
</feature>
<feature type="chain" id="PRO_5009241335" evidence="2">
    <location>
        <begin position="23"/>
        <end position="381"/>
    </location>
</feature>
<dbReference type="Gene3D" id="2.120.10.10">
    <property type="match status" value="1"/>
</dbReference>
<dbReference type="Pfam" id="PF13088">
    <property type="entry name" value="BNR_2"/>
    <property type="match status" value="1"/>
</dbReference>
<proteinExistence type="predicted"/>